<protein>
    <submittedName>
        <fullName evidence="4">Probable penicillin-binding protein</fullName>
    </submittedName>
</protein>
<evidence type="ECO:0000313" key="4">
    <source>
        <dbReference type="EMBL" id="CCG53212.1"/>
    </source>
</evidence>
<comment type="subcellular location">
    <subcellularLocation>
        <location evidence="1">Membrane</location>
    </subcellularLocation>
</comment>
<dbReference type="Gene3D" id="3.40.710.10">
    <property type="entry name" value="DD-peptidase/beta-lactamase superfamily"/>
    <property type="match status" value="1"/>
</dbReference>
<dbReference type="HOGENOM" id="CLU_020027_0_1_10"/>
<keyword evidence="2" id="KW-0472">Membrane</keyword>
<dbReference type="Pfam" id="PF00144">
    <property type="entry name" value="Beta-lactamase"/>
    <property type="match status" value="1"/>
</dbReference>
<sequence length="399" mass="46840">MKFNYLYLPLLLLVLGCNESKNSKTFTLNNKTQKSDSEFFVEFEPLSKKYVDQKKNDIEYYYTKLIGTPDFYGQFLVAKNGKVLFEDYKGYAYYEKKEENRKDKPLHIASVSKVLTAAVVLRLVDEGKIGLDDKVSKYLPNFYFDDITVRMLLNHRSGLRHYGYFIETDVKWDRSKRITNQDILDLINSGKIHLESKPDTRFAYCNTNYALLALIIEKVTKLRYHEAMDKLLFKPLGMKNTFVFDYEKHHDTVSQTYKASKLRLAFDHLDLVYGDKNIYSTARDLLKFDLATYSDKFFSPKLRKEIYKGYSYEAKGEKNYGLGIRLREWKEAPTLTYHNGWWHGNTSSYITMKNDKLTIICLSNKMTHKTYQTKKFLALFNPKYPIKLDNTEVSNGANE</sequence>
<accession>H8XPD8</accession>
<dbReference type="AlphaFoldDB" id="H8XPD8"/>
<feature type="domain" description="Beta-lactamase-related" evidence="3">
    <location>
        <begin position="75"/>
        <end position="368"/>
    </location>
</feature>
<reference evidence="5" key="2">
    <citation type="submission" date="2012-03" db="EMBL/GenBank/DDBJ databases">
        <title>Complete genome sequence of Flavobacterium indicum GPTSA100-9T, isolated from warm spring water.</title>
        <authorList>
            <person name="Barbier P."/>
            <person name="Houel A."/>
            <person name="Loux V."/>
            <person name="Poulain J."/>
            <person name="Bernardet J.-F."/>
            <person name="Touchon M."/>
            <person name="Duchaud E."/>
        </authorList>
    </citation>
    <scope>NUCLEOTIDE SEQUENCE [LARGE SCALE GENOMIC DNA]</scope>
    <source>
        <strain evidence="5">DSM 17447 / CIP 109464 / GPTSA100-9</strain>
    </source>
</reference>
<gene>
    <name evidence="4" type="ordered locus">KQS_06260</name>
</gene>
<organism evidence="4 5">
    <name type="scientific">Flavobacterium indicum (strain DSM 17447 / CIP 109464 / GPTSA100-9)</name>
    <dbReference type="NCBI Taxonomy" id="1094466"/>
    <lineage>
        <taxon>Bacteria</taxon>
        <taxon>Pseudomonadati</taxon>
        <taxon>Bacteroidota</taxon>
        <taxon>Flavobacteriia</taxon>
        <taxon>Flavobacteriales</taxon>
        <taxon>Flavobacteriaceae</taxon>
        <taxon>Flavobacterium</taxon>
    </lineage>
</organism>
<dbReference type="Proteomes" id="UP000007599">
    <property type="component" value="Chromosome I"/>
</dbReference>
<evidence type="ECO:0000313" key="5">
    <source>
        <dbReference type="Proteomes" id="UP000007599"/>
    </source>
</evidence>
<name>H8XPD8_FLAIG</name>
<evidence type="ECO:0000256" key="1">
    <source>
        <dbReference type="ARBA" id="ARBA00004370"/>
    </source>
</evidence>
<keyword evidence="5" id="KW-1185">Reference proteome</keyword>
<dbReference type="InterPro" id="IPR012338">
    <property type="entry name" value="Beta-lactam/transpept-like"/>
</dbReference>
<evidence type="ECO:0000256" key="2">
    <source>
        <dbReference type="ARBA" id="ARBA00023136"/>
    </source>
</evidence>
<reference evidence="4 5" key="1">
    <citation type="journal article" date="2012" name="J. Bacteriol.">
        <title>Complete Genome Sequence of Flavobacterium indicum GPSTA100-9T, Isolated from Warm Spring Water.</title>
        <authorList>
            <person name="Barbier P."/>
            <person name="Houel A."/>
            <person name="Loux V."/>
            <person name="Poulain J."/>
            <person name="Bernardet J.F."/>
            <person name="Touchon M."/>
            <person name="Duchaud E."/>
        </authorList>
    </citation>
    <scope>NUCLEOTIDE SEQUENCE [LARGE SCALE GENOMIC DNA]</scope>
    <source>
        <strain evidence="5">DSM 17447 / CIP 109464 / GPTSA100-9</strain>
    </source>
</reference>
<dbReference type="PROSITE" id="PS51257">
    <property type="entry name" value="PROKAR_LIPOPROTEIN"/>
    <property type="match status" value="1"/>
</dbReference>
<dbReference type="RefSeq" id="WP_014388338.1">
    <property type="nucleotide sequence ID" value="NC_017025.1"/>
</dbReference>
<dbReference type="InterPro" id="IPR001466">
    <property type="entry name" value="Beta-lactam-related"/>
</dbReference>
<dbReference type="KEGG" id="fin:KQS_06260"/>
<dbReference type="OrthoDB" id="9793489at2"/>
<dbReference type="GO" id="GO:0016020">
    <property type="term" value="C:membrane"/>
    <property type="evidence" value="ECO:0007669"/>
    <property type="project" value="UniProtKB-SubCell"/>
</dbReference>
<proteinExistence type="predicted"/>
<evidence type="ECO:0000259" key="3">
    <source>
        <dbReference type="Pfam" id="PF00144"/>
    </source>
</evidence>
<dbReference type="eggNOG" id="COG1680">
    <property type="taxonomic scope" value="Bacteria"/>
</dbReference>
<dbReference type="STRING" id="1094466.KQS_06260"/>
<dbReference type="PATRIC" id="fig|1094466.5.peg.1229"/>
<dbReference type="SUPFAM" id="SSF56601">
    <property type="entry name" value="beta-lactamase/transpeptidase-like"/>
    <property type="match status" value="1"/>
</dbReference>
<dbReference type="PANTHER" id="PTHR46825">
    <property type="entry name" value="D-ALANYL-D-ALANINE-CARBOXYPEPTIDASE/ENDOPEPTIDASE AMPH"/>
    <property type="match status" value="1"/>
</dbReference>
<dbReference type="EMBL" id="HE774682">
    <property type="protein sequence ID" value="CCG53212.1"/>
    <property type="molecule type" value="Genomic_DNA"/>
</dbReference>
<dbReference type="PANTHER" id="PTHR46825:SF11">
    <property type="entry name" value="PENICILLIN-BINDING PROTEIN 4"/>
    <property type="match status" value="1"/>
</dbReference>
<dbReference type="InterPro" id="IPR050491">
    <property type="entry name" value="AmpC-like"/>
</dbReference>